<dbReference type="InterPro" id="IPR055397">
    <property type="entry name" value="TraK_C"/>
</dbReference>
<dbReference type="RefSeq" id="WP_106341073.1">
    <property type="nucleotide sequence ID" value="NZ_JABXOQ010000023.1"/>
</dbReference>
<keyword evidence="1" id="KW-0732">Signal</keyword>
<dbReference type="EMBL" id="VZUQ01000086">
    <property type="protein sequence ID" value="KAB1176626.1"/>
    <property type="molecule type" value="Genomic_DNA"/>
</dbReference>
<evidence type="ECO:0000259" key="2">
    <source>
        <dbReference type="Pfam" id="PF23536"/>
    </source>
</evidence>
<gene>
    <name evidence="3" type="ORF">F6450_18070</name>
</gene>
<reference evidence="3 4" key="1">
    <citation type="submission" date="2019-09" db="EMBL/GenBank/DDBJ databases">
        <title>Photobacterium damselae subsp. damselae CDC-2227-81, a human clinical isolate.</title>
        <authorList>
            <person name="Osorio C.R."/>
        </authorList>
    </citation>
    <scope>NUCLEOTIDE SEQUENCE [LARGE SCALE GENOMIC DNA]</scope>
    <source>
        <strain evidence="3 4">CDC-2227-81</strain>
    </source>
</reference>
<feature type="signal peptide" evidence="1">
    <location>
        <begin position="1"/>
        <end position="23"/>
    </location>
</feature>
<protein>
    <recommendedName>
        <fullName evidence="2">TraK C-terminal domain-containing protein</fullName>
    </recommendedName>
</protein>
<name>A0AAD3WVD6_PHODD</name>
<comment type="caution">
    <text evidence="3">The sequence shown here is derived from an EMBL/GenBank/DDBJ whole genome shotgun (WGS) entry which is preliminary data.</text>
</comment>
<feature type="chain" id="PRO_5041969882" description="TraK C-terminal domain-containing protein" evidence="1">
    <location>
        <begin position="24"/>
        <end position="471"/>
    </location>
</feature>
<evidence type="ECO:0000256" key="1">
    <source>
        <dbReference type="SAM" id="SignalP"/>
    </source>
</evidence>
<sequence>MTYPTTKVVLLISAAMSSNAVVAMDTSDIPIEPVSADRIAVSENASVEKGELLESKKGGKIASIINQTIYDSIDKVAPNPIINNNSEVNVSASANVAPVEVYTNTTTPTAFNDHDAAMDAALTTQALQQNTTPVKMVSKTGTDILKSQDMSQFATPPAYSTPKMPSTVPNGTPTATVSPADYGIGVPTPQIAGRDPIKDELKKKYDSHQDITVKPGDGELVPVAVGLQNQISTPFKTVTIKTSSMEVPIEVKDGYIFITPMDQSPIGLFIGEAGMPETNISLTLMPLDVPSTMIDVKVPMKRALKVKYNNFVKDRQQKQDIAQHVKEMQEAPENEFDPRVNSQYVERATALLASVAKGDIPNGYSFSTDIPRDQMFPCDINRMGMYHQVMQRLEGSREIVDVVKVTNDINNFRQMREEYCLRDDVIAVGVFDKATLAPGQSTEVYILRDKAYMDRIKKQRVRPSLIDNKDA</sequence>
<evidence type="ECO:0000313" key="3">
    <source>
        <dbReference type="EMBL" id="KAB1176626.1"/>
    </source>
</evidence>
<feature type="domain" description="TraK C-terminal" evidence="2">
    <location>
        <begin position="342"/>
        <end position="447"/>
    </location>
</feature>
<accession>A0AAD3WVD6</accession>
<organism evidence="3 4">
    <name type="scientific">Photobacterium damselae subsp. damselae</name>
    <name type="common">Listonella damsela</name>
    <dbReference type="NCBI Taxonomy" id="85581"/>
    <lineage>
        <taxon>Bacteria</taxon>
        <taxon>Pseudomonadati</taxon>
        <taxon>Pseudomonadota</taxon>
        <taxon>Gammaproteobacteria</taxon>
        <taxon>Vibrionales</taxon>
        <taxon>Vibrionaceae</taxon>
        <taxon>Photobacterium</taxon>
    </lineage>
</organism>
<dbReference type="AlphaFoldDB" id="A0AAD3WVD6"/>
<dbReference type="Proteomes" id="UP000480943">
    <property type="component" value="Unassembled WGS sequence"/>
</dbReference>
<evidence type="ECO:0000313" key="4">
    <source>
        <dbReference type="Proteomes" id="UP000480943"/>
    </source>
</evidence>
<proteinExistence type="predicted"/>
<dbReference type="Pfam" id="PF23536">
    <property type="entry name" value="TraK_C"/>
    <property type="match status" value="1"/>
</dbReference>